<dbReference type="EMBL" id="KN824322">
    <property type="protein sequence ID" value="KIM24608.1"/>
    <property type="molecule type" value="Genomic_DNA"/>
</dbReference>
<gene>
    <name evidence="1" type="ORF">M408DRAFT_331709</name>
</gene>
<evidence type="ECO:0000313" key="1">
    <source>
        <dbReference type="EMBL" id="KIM24608.1"/>
    </source>
</evidence>
<organism evidence="1 2">
    <name type="scientific">Serendipita vermifera MAFF 305830</name>
    <dbReference type="NCBI Taxonomy" id="933852"/>
    <lineage>
        <taxon>Eukaryota</taxon>
        <taxon>Fungi</taxon>
        <taxon>Dikarya</taxon>
        <taxon>Basidiomycota</taxon>
        <taxon>Agaricomycotina</taxon>
        <taxon>Agaricomycetes</taxon>
        <taxon>Sebacinales</taxon>
        <taxon>Serendipitaceae</taxon>
        <taxon>Serendipita</taxon>
    </lineage>
</organism>
<keyword evidence="2" id="KW-1185">Reference proteome</keyword>
<dbReference type="HOGENOM" id="CLU_047608_0_0_1"/>
<sequence length="320" mass="36629">MYRSRKGRRVWDPKALPPPEVLIQKVKNDYIPQLGGQLKAIANASFWVDQLVDQDLLGGVSMLTVGADFPHRHRASSIEITRAYRNLTHLQLLLRRLVDPDNYFDLPKLRYLYLNFMEREPSNPGPEIGHWRLPSLQILRLQMNFTDFSDMQPTLSRLIGLVGRRVEHFAFEQDTRYAMLPEATLSSELWMKMPELKLLGLQVGQLVNLSIPEDASKLSLGINICDTLVGLGKESLVIDDIHRKWFRIFGGLVILDQPWRDFFEDVKTGRYDSEIALSDCAKVFDVLDLIGSGMQDSEGVGYDERVRMQICLAVIRDAQT</sequence>
<name>A0A0C2WDU6_SERVB</name>
<reference evidence="2" key="2">
    <citation type="submission" date="2015-01" db="EMBL/GenBank/DDBJ databases">
        <title>Evolutionary Origins and Diversification of the Mycorrhizal Mutualists.</title>
        <authorList>
            <consortium name="DOE Joint Genome Institute"/>
            <consortium name="Mycorrhizal Genomics Consortium"/>
            <person name="Kohler A."/>
            <person name="Kuo A."/>
            <person name="Nagy L.G."/>
            <person name="Floudas D."/>
            <person name="Copeland A."/>
            <person name="Barry K.W."/>
            <person name="Cichocki N."/>
            <person name="Veneault-Fourrey C."/>
            <person name="LaButti K."/>
            <person name="Lindquist E.A."/>
            <person name="Lipzen A."/>
            <person name="Lundell T."/>
            <person name="Morin E."/>
            <person name="Murat C."/>
            <person name="Riley R."/>
            <person name="Ohm R."/>
            <person name="Sun H."/>
            <person name="Tunlid A."/>
            <person name="Henrissat B."/>
            <person name="Grigoriev I.V."/>
            <person name="Hibbett D.S."/>
            <person name="Martin F."/>
        </authorList>
    </citation>
    <scope>NUCLEOTIDE SEQUENCE [LARGE SCALE GENOMIC DNA]</scope>
    <source>
        <strain evidence="2">MAFF 305830</strain>
    </source>
</reference>
<reference evidence="1 2" key="1">
    <citation type="submission" date="2014-04" db="EMBL/GenBank/DDBJ databases">
        <authorList>
            <consortium name="DOE Joint Genome Institute"/>
            <person name="Kuo A."/>
            <person name="Zuccaro A."/>
            <person name="Kohler A."/>
            <person name="Nagy L.G."/>
            <person name="Floudas D."/>
            <person name="Copeland A."/>
            <person name="Barry K.W."/>
            <person name="Cichocki N."/>
            <person name="Veneault-Fourrey C."/>
            <person name="LaButti K."/>
            <person name="Lindquist E.A."/>
            <person name="Lipzen A."/>
            <person name="Lundell T."/>
            <person name="Morin E."/>
            <person name="Murat C."/>
            <person name="Sun H."/>
            <person name="Tunlid A."/>
            <person name="Henrissat B."/>
            <person name="Grigoriev I.V."/>
            <person name="Hibbett D.S."/>
            <person name="Martin F."/>
            <person name="Nordberg H.P."/>
            <person name="Cantor M.N."/>
            <person name="Hua S.X."/>
        </authorList>
    </citation>
    <scope>NUCLEOTIDE SEQUENCE [LARGE SCALE GENOMIC DNA]</scope>
    <source>
        <strain evidence="1 2">MAFF 305830</strain>
    </source>
</reference>
<accession>A0A0C2WDU6</accession>
<dbReference type="AlphaFoldDB" id="A0A0C2WDU6"/>
<proteinExistence type="predicted"/>
<protein>
    <submittedName>
        <fullName evidence="1">Uncharacterized protein</fullName>
    </submittedName>
</protein>
<evidence type="ECO:0000313" key="2">
    <source>
        <dbReference type="Proteomes" id="UP000054097"/>
    </source>
</evidence>
<dbReference type="Proteomes" id="UP000054097">
    <property type="component" value="Unassembled WGS sequence"/>
</dbReference>